<dbReference type="RefSeq" id="WP_138575743.1">
    <property type="nucleotide sequence ID" value="NZ_CP040818.1"/>
</dbReference>
<dbReference type="PANTHER" id="PTHR43297">
    <property type="entry name" value="OLIGOPEPTIDE TRANSPORT ATP-BINDING PROTEIN APPD"/>
    <property type="match status" value="1"/>
</dbReference>
<dbReference type="InterPro" id="IPR027417">
    <property type="entry name" value="P-loop_NTPase"/>
</dbReference>
<dbReference type="InterPro" id="IPR013563">
    <property type="entry name" value="Oligopep_ABC_C"/>
</dbReference>
<dbReference type="CDD" id="cd03257">
    <property type="entry name" value="ABC_NikE_OppD_transporters"/>
    <property type="match status" value="1"/>
</dbReference>
<dbReference type="NCBIfam" id="TIGR01727">
    <property type="entry name" value="oligo_HPY"/>
    <property type="match status" value="1"/>
</dbReference>
<dbReference type="GO" id="GO:0055085">
    <property type="term" value="P:transmembrane transport"/>
    <property type="evidence" value="ECO:0007669"/>
    <property type="project" value="UniProtKB-ARBA"/>
</dbReference>
<comment type="similarity">
    <text evidence="2">Belongs to the ABC transporter superfamily.</text>
</comment>
<evidence type="ECO:0000256" key="8">
    <source>
        <dbReference type="SAM" id="MobiDB-lite"/>
    </source>
</evidence>
<evidence type="ECO:0000313" key="10">
    <source>
        <dbReference type="EMBL" id="QDL91345.1"/>
    </source>
</evidence>
<evidence type="ECO:0000313" key="11">
    <source>
        <dbReference type="Proteomes" id="UP000305888"/>
    </source>
</evidence>
<keyword evidence="3" id="KW-0813">Transport</keyword>
<dbReference type="GO" id="GO:0016887">
    <property type="term" value="F:ATP hydrolysis activity"/>
    <property type="evidence" value="ECO:0007669"/>
    <property type="project" value="InterPro"/>
</dbReference>
<protein>
    <submittedName>
        <fullName evidence="10">ABC transporter ATP-binding protein</fullName>
    </submittedName>
</protein>
<evidence type="ECO:0000256" key="3">
    <source>
        <dbReference type="ARBA" id="ARBA00022448"/>
    </source>
</evidence>
<dbReference type="GO" id="GO:0015833">
    <property type="term" value="P:peptide transport"/>
    <property type="evidence" value="ECO:0007669"/>
    <property type="project" value="InterPro"/>
</dbReference>
<dbReference type="GO" id="GO:0005886">
    <property type="term" value="C:plasma membrane"/>
    <property type="evidence" value="ECO:0007669"/>
    <property type="project" value="UniProtKB-SubCell"/>
</dbReference>
<dbReference type="KEGG" id="ppru:FDP22_05820"/>
<dbReference type="Pfam" id="PF08352">
    <property type="entry name" value="oligo_HPY"/>
    <property type="match status" value="1"/>
</dbReference>
<dbReference type="EMBL" id="CP040818">
    <property type="protein sequence ID" value="QDL91345.1"/>
    <property type="molecule type" value="Genomic_DNA"/>
</dbReference>
<gene>
    <name evidence="10" type="ORF">FDP22_05820</name>
</gene>
<dbReference type="InterPro" id="IPR017871">
    <property type="entry name" value="ABC_transporter-like_CS"/>
</dbReference>
<dbReference type="OrthoDB" id="9802264at2"/>
<evidence type="ECO:0000256" key="5">
    <source>
        <dbReference type="ARBA" id="ARBA00022741"/>
    </source>
</evidence>
<evidence type="ECO:0000256" key="6">
    <source>
        <dbReference type="ARBA" id="ARBA00022840"/>
    </source>
</evidence>
<evidence type="ECO:0000256" key="1">
    <source>
        <dbReference type="ARBA" id="ARBA00004417"/>
    </source>
</evidence>
<keyword evidence="7" id="KW-0472">Membrane</keyword>
<keyword evidence="5" id="KW-0547">Nucleotide-binding</keyword>
<reference evidence="10 11" key="1">
    <citation type="submission" date="2019-06" db="EMBL/GenBank/DDBJ databases">
        <title>Genome sequence of Rhodobacteraceae bacterium D4M1.</title>
        <authorList>
            <person name="Cao J."/>
        </authorList>
    </citation>
    <scope>NUCLEOTIDE SEQUENCE [LARGE SCALE GENOMIC DNA]</scope>
    <source>
        <strain evidence="10 11">D4M1</strain>
    </source>
</reference>
<dbReference type="Proteomes" id="UP000305888">
    <property type="component" value="Chromosome"/>
</dbReference>
<evidence type="ECO:0000256" key="2">
    <source>
        <dbReference type="ARBA" id="ARBA00005417"/>
    </source>
</evidence>
<dbReference type="FunFam" id="3.40.50.300:FF:000016">
    <property type="entry name" value="Oligopeptide ABC transporter ATP-binding component"/>
    <property type="match status" value="1"/>
</dbReference>
<dbReference type="PROSITE" id="PS50893">
    <property type="entry name" value="ABC_TRANSPORTER_2"/>
    <property type="match status" value="1"/>
</dbReference>
<keyword evidence="4" id="KW-1003">Cell membrane</keyword>
<feature type="domain" description="ABC transporter" evidence="9">
    <location>
        <begin position="30"/>
        <end position="276"/>
    </location>
</feature>
<proteinExistence type="inferred from homology"/>
<dbReference type="GO" id="GO:0005524">
    <property type="term" value="F:ATP binding"/>
    <property type="evidence" value="ECO:0007669"/>
    <property type="project" value="UniProtKB-KW"/>
</dbReference>
<dbReference type="Gene3D" id="3.40.50.300">
    <property type="entry name" value="P-loop containing nucleotide triphosphate hydrolases"/>
    <property type="match status" value="1"/>
</dbReference>
<keyword evidence="6 10" id="KW-0067">ATP-binding</keyword>
<comment type="subcellular location">
    <subcellularLocation>
        <location evidence="1">Cell inner membrane</location>
        <topology evidence="1">Peripheral membrane protein</topology>
    </subcellularLocation>
</comment>
<dbReference type="InterPro" id="IPR003593">
    <property type="entry name" value="AAA+_ATPase"/>
</dbReference>
<dbReference type="PROSITE" id="PS00211">
    <property type="entry name" value="ABC_TRANSPORTER_1"/>
    <property type="match status" value="1"/>
</dbReference>
<evidence type="ECO:0000259" key="9">
    <source>
        <dbReference type="PROSITE" id="PS50893"/>
    </source>
</evidence>
<organism evidence="10 11">
    <name type="scientific">Paroceanicella profunda</name>
    <dbReference type="NCBI Taxonomy" id="2579971"/>
    <lineage>
        <taxon>Bacteria</taxon>
        <taxon>Pseudomonadati</taxon>
        <taxon>Pseudomonadota</taxon>
        <taxon>Alphaproteobacteria</taxon>
        <taxon>Rhodobacterales</taxon>
        <taxon>Paracoccaceae</taxon>
        <taxon>Paroceanicella</taxon>
    </lineage>
</organism>
<dbReference type="InterPro" id="IPR050388">
    <property type="entry name" value="ABC_Ni/Peptide_Import"/>
</dbReference>
<evidence type="ECO:0000256" key="4">
    <source>
        <dbReference type="ARBA" id="ARBA00022475"/>
    </source>
</evidence>
<dbReference type="InterPro" id="IPR003439">
    <property type="entry name" value="ABC_transporter-like_ATP-bd"/>
</dbReference>
<name>A0A5B8FSI5_9RHOB</name>
<dbReference type="SMART" id="SM00382">
    <property type="entry name" value="AAA"/>
    <property type="match status" value="1"/>
</dbReference>
<dbReference type="AlphaFoldDB" id="A0A5B8FSI5"/>
<accession>A0A5B8FSI5</accession>
<dbReference type="PANTHER" id="PTHR43297:SF2">
    <property type="entry name" value="DIPEPTIDE TRANSPORT ATP-BINDING PROTEIN DPPD"/>
    <property type="match status" value="1"/>
</dbReference>
<sequence>MPEPDLPGTAPPETDRPGPHPPATPAGPVLSVRDLVTRIGGNAVVDGVSFDVAPGEVVALVGESGSGKSLTALSVMGLLPAAARAAGGAVRLDGEELLAAPERRMRRIRGQSLSMIFQEPVASLNPLMRVGEQVAESLVVHGRARPAQARIRAVEMLARVGIPDPAARARQYPAELSGGMCQRVMIACALISEPKLLIADEPTTALDVTIQAQILALMKRLRADFGTAILIITHDMGVVADIADRVCVMYGGRIVETGTAEELFSRPSHPYTKLLLSTIPRLTGPRKEHLRSIEGSVPDVADWPEGCRFRSRCPLAREDCAQVPPHVPIPGQPGHTAACLHLDRIGEMT</sequence>
<feature type="region of interest" description="Disordered" evidence="8">
    <location>
        <begin position="1"/>
        <end position="28"/>
    </location>
</feature>
<keyword evidence="11" id="KW-1185">Reference proteome</keyword>
<dbReference type="SUPFAM" id="SSF52540">
    <property type="entry name" value="P-loop containing nucleoside triphosphate hydrolases"/>
    <property type="match status" value="1"/>
</dbReference>
<dbReference type="Pfam" id="PF00005">
    <property type="entry name" value="ABC_tran"/>
    <property type="match status" value="1"/>
</dbReference>
<evidence type="ECO:0000256" key="7">
    <source>
        <dbReference type="ARBA" id="ARBA00023136"/>
    </source>
</evidence>